<dbReference type="InterPro" id="IPR037069">
    <property type="entry name" value="AcylCoA_DH/ox_N_sf"/>
</dbReference>
<dbReference type="InterPro" id="IPR036250">
    <property type="entry name" value="AcylCo_DH-like_C"/>
</dbReference>
<comment type="cofactor">
    <cofactor evidence="1 6">
        <name>FAD</name>
        <dbReference type="ChEBI" id="CHEBI:57692"/>
    </cofactor>
</comment>
<dbReference type="InterPro" id="IPR046373">
    <property type="entry name" value="Acyl-CoA_Oxase/DH_mid-dom_sf"/>
</dbReference>
<dbReference type="InterPro" id="IPR006091">
    <property type="entry name" value="Acyl-CoA_Oxase/DH_mid-dom"/>
</dbReference>
<protein>
    <submittedName>
        <fullName evidence="10">Acyl-CoA dehydrogenase family protein</fullName>
    </submittedName>
</protein>
<dbReference type="PANTHER" id="PTHR43884:SF12">
    <property type="entry name" value="ISOVALERYL-COA DEHYDROGENASE, MITOCHONDRIAL-RELATED"/>
    <property type="match status" value="1"/>
</dbReference>
<dbReference type="GO" id="GO:0050660">
    <property type="term" value="F:flavin adenine dinucleotide binding"/>
    <property type="evidence" value="ECO:0007669"/>
    <property type="project" value="InterPro"/>
</dbReference>
<sequence>MKNRIEHPVLNPWHHSQRKKVREFAEQVIKPIAAELDLKAQFSKSLFKKMGEFGLLGMTLPKEYGGNDLDFLSYIISIEELARIDSSQAATLAAHNSLGIEPIYKWGTTEQKNTHLPRLTSGDHLWAFGLTEPNAGSDAMGVGTYAVLKNEFWLLNGVKQFITNATSEISLGVTVLAVTDEINGKKKFSTFIVDRAESQYRTEELKNKLVWHAVDNGKLYFEDTKVSVRNMLGNQNEGAKITLKTLDSGRLSIAAVGLGLAQGAFEMASDYARKRVQFGQPIIKNQAIAFKLADMATKIDLARNMLYNVCWQKQNNLTYTKEAAMIKLYCSEVAKEVADEAVQIHGAYGLYHEYGVERFYRDQRILQIGEGTSEILRLLISKKL</sequence>
<dbReference type="Pfam" id="PF02770">
    <property type="entry name" value="Acyl-CoA_dh_M"/>
    <property type="match status" value="1"/>
</dbReference>
<dbReference type="SUPFAM" id="SSF56645">
    <property type="entry name" value="Acyl-CoA dehydrogenase NM domain-like"/>
    <property type="match status" value="1"/>
</dbReference>
<keyword evidence="11" id="KW-1185">Reference proteome</keyword>
<dbReference type="EMBL" id="JAPAAF010000006">
    <property type="protein sequence ID" value="MCW0482318.1"/>
    <property type="molecule type" value="Genomic_DNA"/>
</dbReference>
<evidence type="ECO:0000313" key="10">
    <source>
        <dbReference type="EMBL" id="MCW0482318.1"/>
    </source>
</evidence>
<dbReference type="InterPro" id="IPR013786">
    <property type="entry name" value="AcylCoA_DH/ox_N"/>
</dbReference>
<proteinExistence type="inferred from homology"/>
<feature type="domain" description="Acyl-CoA oxidase/dehydrogenase middle" evidence="8">
    <location>
        <begin position="127"/>
        <end position="223"/>
    </location>
</feature>
<keyword evidence="3 6" id="KW-0285">Flavoprotein</keyword>
<comment type="caution">
    <text evidence="10">The sequence shown here is derived from an EMBL/GenBank/DDBJ whole genome shotgun (WGS) entry which is preliminary data.</text>
</comment>
<keyword evidence="5 6" id="KW-0560">Oxidoreductase</keyword>
<feature type="domain" description="Acyl-CoA dehydrogenase/oxidase N-terminal" evidence="9">
    <location>
        <begin position="14"/>
        <end position="123"/>
    </location>
</feature>
<feature type="domain" description="Acyl-CoA dehydrogenase/oxidase C-terminal" evidence="7">
    <location>
        <begin position="236"/>
        <end position="383"/>
    </location>
</feature>
<dbReference type="Gene3D" id="1.20.140.10">
    <property type="entry name" value="Butyryl-CoA Dehydrogenase, subunit A, domain 3"/>
    <property type="match status" value="1"/>
</dbReference>
<dbReference type="Gene3D" id="1.10.540.10">
    <property type="entry name" value="Acyl-CoA dehydrogenase/oxidase, N-terminal domain"/>
    <property type="match status" value="1"/>
</dbReference>
<evidence type="ECO:0000259" key="8">
    <source>
        <dbReference type="Pfam" id="PF02770"/>
    </source>
</evidence>
<gene>
    <name evidence="10" type="ORF">N2K84_06220</name>
</gene>
<dbReference type="GO" id="GO:0003995">
    <property type="term" value="F:acyl-CoA dehydrogenase activity"/>
    <property type="evidence" value="ECO:0007669"/>
    <property type="project" value="InterPro"/>
</dbReference>
<dbReference type="Gene3D" id="2.40.110.10">
    <property type="entry name" value="Butyryl-CoA Dehydrogenase, subunit A, domain 2"/>
    <property type="match status" value="1"/>
</dbReference>
<dbReference type="InterPro" id="IPR009100">
    <property type="entry name" value="AcylCoA_DH/oxidase_NM_dom_sf"/>
</dbReference>
<evidence type="ECO:0000259" key="9">
    <source>
        <dbReference type="Pfam" id="PF02771"/>
    </source>
</evidence>
<keyword evidence="4 6" id="KW-0274">FAD</keyword>
<evidence type="ECO:0000256" key="1">
    <source>
        <dbReference type="ARBA" id="ARBA00001974"/>
    </source>
</evidence>
<evidence type="ECO:0000256" key="5">
    <source>
        <dbReference type="ARBA" id="ARBA00023002"/>
    </source>
</evidence>
<dbReference type="AlphaFoldDB" id="A0AA41YA78"/>
<dbReference type="RefSeq" id="WP_282590924.1">
    <property type="nucleotide sequence ID" value="NZ_JAPAAF010000006.1"/>
</dbReference>
<dbReference type="Pfam" id="PF02771">
    <property type="entry name" value="Acyl-CoA_dh_N"/>
    <property type="match status" value="1"/>
</dbReference>
<dbReference type="PANTHER" id="PTHR43884">
    <property type="entry name" value="ACYL-COA DEHYDROGENASE"/>
    <property type="match status" value="1"/>
</dbReference>
<evidence type="ECO:0000256" key="3">
    <source>
        <dbReference type="ARBA" id="ARBA00022630"/>
    </source>
</evidence>
<evidence type="ECO:0000259" key="7">
    <source>
        <dbReference type="Pfam" id="PF00441"/>
    </source>
</evidence>
<evidence type="ECO:0000256" key="4">
    <source>
        <dbReference type="ARBA" id="ARBA00022827"/>
    </source>
</evidence>
<dbReference type="InterPro" id="IPR006089">
    <property type="entry name" value="Acyl-CoA_DH_CS"/>
</dbReference>
<reference evidence="10" key="1">
    <citation type="submission" date="2022-10" db="EMBL/GenBank/DDBJ databases">
        <title>Gaoshiqiia sediminis gen. nov., sp. nov., isolated from coastal sediment.</title>
        <authorList>
            <person name="Yu W.X."/>
            <person name="Mu D.S."/>
            <person name="Du J.Z."/>
            <person name="Liang Y.Q."/>
        </authorList>
    </citation>
    <scope>NUCLEOTIDE SEQUENCE</scope>
    <source>
        <strain evidence="10">A06</strain>
    </source>
</reference>
<dbReference type="PIRSF" id="PIRSF016578">
    <property type="entry name" value="HsaA"/>
    <property type="match status" value="1"/>
</dbReference>
<dbReference type="Pfam" id="PF00441">
    <property type="entry name" value="Acyl-CoA_dh_1"/>
    <property type="match status" value="1"/>
</dbReference>
<evidence type="ECO:0000313" key="11">
    <source>
        <dbReference type="Proteomes" id="UP001163821"/>
    </source>
</evidence>
<dbReference type="FunFam" id="1.10.540.10:FF:000002">
    <property type="entry name" value="Acyl-CoA dehydrogenase FadE19"/>
    <property type="match status" value="1"/>
</dbReference>
<name>A0AA41YA78_9BACT</name>
<evidence type="ECO:0000256" key="2">
    <source>
        <dbReference type="ARBA" id="ARBA00009347"/>
    </source>
</evidence>
<dbReference type="PROSITE" id="PS00072">
    <property type="entry name" value="ACYL_COA_DH_1"/>
    <property type="match status" value="1"/>
</dbReference>
<dbReference type="SUPFAM" id="SSF47203">
    <property type="entry name" value="Acyl-CoA dehydrogenase C-terminal domain-like"/>
    <property type="match status" value="1"/>
</dbReference>
<dbReference type="InterPro" id="IPR009075">
    <property type="entry name" value="AcylCo_DH/oxidase_C"/>
</dbReference>
<dbReference type="FunFam" id="1.20.140.10:FF:000001">
    <property type="entry name" value="Acyl-CoA dehydrogenase"/>
    <property type="match status" value="1"/>
</dbReference>
<organism evidence="10 11">
    <name type="scientific">Gaoshiqia sediminis</name>
    <dbReference type="NCBI Taxonomy" id="2986998"/>
    <lineage>
        <taxon>Bacteria</taxon>
        <taxon>Pseudomonadati</taxon>
        <taxon>Bacteroidota</taxon>
        <taxon>Bacteroidia</taxon>
        <taxon>Marinilabiliales</taxon>
        <taxon>Prolixibacteraceae</taxon>
        <taxon>Gaoshiqia</taxon>
    </lineage>
</organism>
<evidence type="ECO:0000256" key="6">
    <source>
        <dbReference type="RuleBase" id="RU362125"/>
    </source>
</evidence>
<accession>A0AA41YA78</accession>
<dbReference type="Proteomes" id="UP001163821">
    <property type="component" value="Unassembled WGS sequence"/>
</dbReference>
<comment type="similarity">
    <text evidence="2 6">Belongs to the acyl-CoA dehydrogenase family.</text>
</comment>